<accession>A0ABP7QCG5</accession>
<evidence type="ECO:0000313" key="2">
    <source>
        <dbReference type="EMBL" id="GAA3978824.1"/>
    </source>
</evidence>
<dbReference type="SUPFAM" id="SSF51735">
    <property type="entry name" value="NAD(P)-binding Rossmann-fold domains"/>
    <property type="match status" value="1"/>
</dbReference>
<evidence type="ECO:0000259" key="1">
    <source>
        <dbReference type="Pfam" id="PF13460"/>
    </source>
</evidence>
<dbReference type="PANTHER" id="PTHR48079">
    <property type="entry name" value="PROTEIN YEEZ"/>
    <property type="match status" value="1"/>
</dbReference>
<evidence type="ECO:0000313" key="3">
    <source>
        <dbReference type="Proteomes" id="UP001500742"/>
    </source>
</evidence>
<organism evidence="2 3">
    <name type="scientific">Mucilaginibacter dorajii</name>
    <dbReference type="NCBI Taxonomy" id="692994"/>
    <lineage>
        <taxon>Bacteria</taxon>
        <taxon>Pseudomonadati</taxon>
        <taxon>Bacteroidota</taxon>
        <taxon>Sphingobacteriia</taxon>
        <taxon>Sphingobacteriales</taxon>
        <taxon>Sphingobacteriaceae</taxon>
        <taxon>Mucilaginibacter</taxon>
    </lineage>
</organism>
<dbReference type="Pfam" id="PF13460">
    <property type="entry name" value="NAD_binding_10"/>
    <property type="match status" value="1"/>
</dbReference>
<dbReference type="EMBL" id="BAAAZC010000024">
    <property type="protein sequence ID" value="GAA3978824.1"/>
    <property type="molecule type" value="Genomic_DNA"/>
</dbReference>
<dbReference type="Gene3D" id="3.40.50.720">
    <property type="entry name" value="NAD(P)-binding Rossmann-like Domain"/>
    <property type="match status" value="1"/>
</dbReference>
<dbReference type="Proteomes" id="UP001500742">
    <property type="component" value="Unassembled WGS sequence"/>
</dbReference>
<keyword evidence="3" id="KW-1185">Reference proteome</keyword>
<dbReference type="PANTHER" id="PTHR48079:SF6">
    <property type="entry name" value="NAD(P)-BINDING DOMAIN-CONTAINING PROTEIN-RELATED"/>
    <property type="match status" value="1"/>
</dbReference>
<comment type="caution">
    <text evidence="2">The sequence shown here is derived from an EMBL/GenBank/DDBJ whole genome shotgun (WGS) entry which is preliminary data.</text>
</comment>
<dbReference type="InterPro" id="IPR016040">
    <property type="entry name" value="NAD(P)-bd_dom"/>
</dbReference>
<gene>
    <name evidence="2" type="ORF">GCM10022210_32330</name>
</gene>
<proteinExistence type="predicted"/>
<reference evidence="3" key="1">
    <citation type="journal article" date="2019" name="Int. J. Syst. Evol. Microbiol.">
        <title>The Global Catalogue of Microorganisms (GCM) 10K type strain sequencing project: providing services to taxonomists for standard genome sequencing and annotation.</title>
        <authorList>
            <consortium name="The Broad Institute Genomics Platform"/>
            <consortium name="The Broad Institute Genome Sequencing Center for Infectious Disease"/>
            <person name="Wu L."/>
            <person name="Ma J."/>
        </authorList>
    </citation>
    <scope>NUCLEOTIDE SEQUENCE [LARGE SCALE GENOMIC DNA]</scope>
    <source>
        <strain evidence="3">JCM 16601</strain>
    </source>
</reference>
<dbReference type="InterPro" id="IPR051783">
    <property type="entry name" value="NAD(P)-dependent_oxidoreduct"/>
</dbReference>
<dbReference type="InterPro" id="IPR036291">
    <property type="entry name" value="NAD(P)-bd_dom_sf"/>
</dbReference>
<sequence>MKKILVIGASGFVGKALAWQLLADGYGVRCLARKPAKVEDLVTTGCEVVQGDISAPESIQQALQSVDAVYISIHTLAPQHSNTAGQNFMDVEMNGLQNIITACHSQGVRRIVYVTFLGAAPDAPSAWVRGRWRAEQLLLNSGLDVTVIRPGMIIGIGGQGFNMALSNAKKRLAILMGNGRQKYRCIAIDDLTYYLAGVLDHKQTYGRCYDVGSDDVLSNNQLIDVIAGVIGRKHPAKLHIPLSPLKVIAPLIERVIKMPKGAMKGILDCIPIDSVGDPMPIRSVLSRPLMTARQAIELALAQSK</sequence>
<dbReference type="RefSeq" id="WP_259096249.1">
    <property type="nucleotide sequence ID" value="NZ_BAAAZC010000024.1"/>
</dbReference>
<name>A0ABP7QCG5_9SPHI</name>
<feature type="domain" description="NAD(P)-binding" evidence="1">
    <location>
        <begin position="8"/>
        <end position="153"/>
    </location>
</feature>
<protein>
    <recommendedName>
        <fullName evidence="1">NAD(P)-binding domain-containing protein</fullName>
    </recommendedName>
</protein>